<reference evidence="1" key="1">
    <citation type="submission" date="2015-06" db="UniProtKB">
        <authorList>
            <consortium name="EnsemblPlants"/>
        </authorList>
    </citation>
    <scope>IDENTIFICATION</scope>
</reference>
<dbReference type="EnsemblPlants" id="EMT29876">
    <property type="protein sequence ID" value="EMT29876"/>
    <property type="gene ID" value="F775_07080"/>
</dbReference>
<accession>M8D110</accession>
<sequence>MKKSEVWTHKVYSGDKEEQKTIMDIKEVQSGRSGSELLLKKAKHGFLAFLIVVLNISYSPFE</sequence>
<organism evidence="1">
    <name type="scientific">Aegilops tauschii</name>
    <name type="common">Tausch's goatgrass</name>
    <name type="synonym">Aegilops squarrosa</name>
    <dbReference type="NCBI Taxonomy" id="37682"/>
    <lineage>
        <taxon>Eukaryota</taxon>
        <taxon>Viridiplantae</taxon>
        <taxon>Streptophyta</taxon>
        <taxon>Embryophyta</taxon>
        <taxon>Tracheophyta</taxon>
        <taxon>Spermatophyta</taxon>
        <taxon>Magnoliopsida</taxon>
        <taxon>Liliopsida</taxon>
        <taxon>Poales</taxon>
        <taxon>Poaceae</taxon>
        <taxon>BOP clade</taxon>
        <taxon>Pooideae</taxon>
        <taxon>Triticodae</taxon>
        <taxon>Triticeae</taxon>
        <taxon>Triticinae</taxon>
        <taxon>Aegilops</taxon>
    </lineage>
</organism>
<protein>
    <submittedName>
        <fullName evidence="1">Uncharacterized protein</fullName>
    </submittedName>
</protein>
<proteinExistence type="predicted"/>
<dbReference type="AlphaFoldDB" id="M8D110"/>
<evidence type="ECO:0000313" key="1">
    <source>
        <dbReference type="EnsemblPlants" id="EMT29876"/>
    </source>
</evidence>
<name>M8D110_AEGTA</name>